<accession>A0A2P6MGP7</accession>
<dbReference type="OrthoDB" id="9782155at2"/>
<protein>
    <submittedName>
        <fullName evidence="2">Oxidoreductase</fullName>
    </submittedName>
</protein>
<dbReference type="InterPro" id="IPR051397">
    <property type="entry name" value="Zn-ADH-like_protein"/>
</dbReference>
<dbReference type="PANTHER" id="PTHR43677">
    <property type="entry name" value="SHORT-CHAIN DEHYDROGENASE/REDUCTASE"/>
    <property type="match status" value="1"/>
</dbReference>
<dbReference type="NCBIfam" id="TIGR02823">
    <property type="entry name" value="oxido_YhdH"/>
    <property type="match status" value="1"/>
</dbReference>
<organism evidence="2 3">
    <name type="scientific">Alkalicoccus urumqiensis</name>
    <name type="common">Bacillus urumqiensis</name>
    <dbReference type="NCBI Taxonomy" id="1548213"/>
    <lineage>
        <taxon>Bacteria</taxon>
        <taxon>Bacillati</taxon>
        <taxon>Bacillota</taxon>
        <taxon>Bacilli</taxon>
        <taxon>Bacillales</taxon>
        <taxon>Bacillaceae</taxon>
        <taxon>Alkalicoccus</taxon>
    </lineage>
</organism>
<dbReference type="AlphaFoldDB" id="A0A2P6MGP7"/>
<dbReference type="Proteomes" id="UP000243650">
    <property type="component" value="Unassembled WGS sequence"/>
</dbReference>
<sequence>MTEKTYRAFVTEGEKQGRVVERHIEELPEDGVLVKVHYSSVNYKDAMTLDKDANIAEHYPIVPGIDSAGVIEDAGDSSFEAGQNVIVTSYALGTGRDGGFAEYIRVPEEWIVPLPEKLSLKDAMILGTAGFTAALSIDRLEHSGITPEDKPVLVTGASGGVGSIAVDMLSGRGYSVTASTGRMEEKAFLEKLGADEVVSREEVTPEKVKPLQSQRWAAAVDPTGGTPLASILASLKHNGACAVSGLTAGVEVPTTVIPFILRGVTLLGVDSVYCPMEQRKHVWERAADDLKPSHMEDIAQEITLDGLQETLEAIRESRVRGRVIVRL</sequence>
<dbReference type="InterPro" id="IPR013149">
    <property type="entry name" value="ADH-like_C"/>
</dbReference>
<dbReference type="PANTHER" id="PTHR43677:SF1">
    <property type="entry name" value="ACRYLYL-COA REDUCTASE ACUI-RELATED"/>
    <property type="match status" value="1"/>
</dbReference>
<keyword evidence="3" id="KW-1185">Reference proteome</keyword>
<dbReference type="SUPFAM" id="SSF50129">
    <property type="entry name" value="GroES-like"/>
    <property type="match status" value="1"/>
</dbReference>
<gene>
    <name evidence="2" type="ORF">C6I21_09900</name>
</gene>
<dbReference type="Pfam" id="PF00107">
    <property type="entry name" value="ADH_zinc_N"/>
    <property type="match status" value="1"/>
</dbReference>
<dbReference type="InterPro" id="IPR020843">
    <property type="entry name" value="ER"/>
</dbReference>
<dbReference type="Gene3D" id="3.90.180.10">
    <property type="entry name" value="Medium-chain alcohol dehydrogenases, catalytic domain"/>
    <property type="match status" value="1"/>
</dbReference>
<dbReference type="InterPro" id="IPR013154">
    <property type="entry name" value="ADH-like_N"/>
</dbReference>
<name>A0A2P6MGP7_ALKUR</name>
<evidence type="ECO:0000313" key="2">
    <source>
        <dbReference type="EMBL" id="PRO65459.1"/>
    </source>
</evidence>
<dbReference type="InterPro" id="IPR014188">
    <property type="entry name" value="Acrylyl-CoA_reductase_AcuI"/>
</dbReference>
<dbReference type="GO" id="GO:0043957">
    <property type="term" value="F:acryloyl-CoA reductase (NADPH) activity"/>
    <property type="evidence" value="ECO:0007669"/>
    <property type="project" value="TreeGrafter"/>
</dbReference>
<dbReference type="EMBL" id="PVNS01000008">
    <property type="protein sequence ID" value="PRO65459.1"/>
    <property type="molecule type" value="Genomic_DNA"/>
</dbReference>
<reference evidence="2 3" key="1">
    <citation type="submission" date="2018-03" db="EMBL/GenBank/DDBJ databases">
        <title>Bacillus urumqiensis sp. nov., a moderately haloalkaliphilic bacterium isolated from a salt lake.</title>
        <authorList>
            <person name="Zhao B."/>
            <person name="Liao Z."/>
        </authorList>
    </citation>
    <scope>NUCLEOTIDE SEQUENCE [LARGE SCALE GENOMIC DNA]</scope>
    <source>
        <strain evidence="2 3">BZ-SZ-XJ18</strain>
    </source>
</reference>
<proteinExistence type="predicted"/>
<evidence type="ECO:0000313" key="3">
    <source>
        <dbReference type="Proteomes" id="UP000243650"/>
    </source>
</evidence>
<dbReference type="Gene3D" id="3.40.50.720">
    <property type="entry name" value="NAD(P)-binding Rossmann-like Domain"/>
    <property type="match status" value="1"/>
</dbReference>
<evidence type="ECO:0000259" key="1">
    <source>
        <dbReference type="SMART" id="SM00829"/>
    </source>
</evidence>
<dbReference type="Pfam" id="PF08240">
    <property type="entry name" value="ADH_N"/>
    <property type="match status" value="1"/>
</dbReference>
<comment type="caution">
    <text evidence="2">The sequence shown here is derived from an EMBL/GenBank/DDBJ whole genome shotgun (WGS) entry which is preliminary data.</text>
</comment>
<dbReference type="RefSeq" id="WP_105959298.1">
    <property type="nucleotide sequence ID" value="NZ_PVNS01000008.1"/>
</dbReference>
<dbReference type="SMART" id="SM00829">
    <property type="entry name" value="PKS_ER"/>
    <property type="match status" value="1"/>
</dbReference>
<dbReference type="SUPFAM" id="SSF51735">
    <property type="entry name" value="NAD(P)-binding Rossmann-fold domains"/>
    <property type="match status" value="1"/>
</dbReference>
<dbReference type="InterPro" id="IPR036291">
    <property type="entry name" value="NAD(P)-bd_dom_sf"/>
</dbReference>
<dbReference type="InterPro" id="IPR011032">
    <property type="entry name" value="GroES-like_sf"/>
</dbReference>
<feature type="domain" description="Enoyl reductase (ER)" evidence="1">
    <location>
        <begin position="17"/>
        <end position="325"/>
    </location>
</feature>